<name>A0A075HCJ0_9ARCH</name>
<evidence type="ECO:0000313" key="3">
    <source>
        <dbReference type="EMBL" id="AIF12177.1"/>
    </source>
</evidence>
<proteinExistence type="predicted"/>
<organism evidence="3">
    <name type="scientific">uncultured marine thaumarchaeote KM3_54_G11</name>
    <dbReference type="NCBI Taxonomy" id="1456193"/>
    <lineage>
        <taxon>Archaea</taxon>
        <taxon>Nitrososphaerota</taxon>
        <taxon>environmental samples</taxon>
    </lineage>
</organism>
<keyword evidence="1" id="KW-0175">Coiled coil</keyword>
<dbReference type="EMBL" id="KF900939">
    <property type="protein sequence ID" value="AIF12177.1"/>
    <property type="molecule type" value="Genomic_DNA"/>
</dbReference>
<evidence type="ECO:0000256" key="1">
    <source>
        <dbReference type="SAM" id="Coils"/>
    </source>
</evidence>
<sequence length="759" mass="82618">MPQHYDREVDWNWGMESEDDWPVSGELPWANLPAKVVPTPKVAAAATIPKTATGVSSASGLAAGLHGSYTGRSFEEEAAATAIQTAKKEQQQLEAYEADQSRIAGIQTDIDTQLEDWTGMGLDASNIEQYGGMGQAGLMFEVLDRPAREAFANNWKQATPNLGAIPHNPAEAQLVKNWIAVNDPGLRINPEDGGLYFAGELIGPDTPLTEDMAMFLGIDLTGVEELDMNMSASMFQSLYNDAEAIQVAGDYADKVLSDALAFEGDTYFAAIESQNSQSLEILKAGFAETLAGVKAQYDAQAREIQERTRGEEERKTALIQGEQTRANLDFEFNLRQGELEDTHQRLLERVEVEHQNLTKQIQQKVDAERSLQERMFELNLDLREAEIEFQAEQNALDRAIKRGEMQEVSIHNRNLELLKAQENVLKRDEIKVGLISKIADNPAFLYYAKKSGMLDQLASAIGGKDAADEMYTALTQFIPQDAQFGNIQEVNKLSGVESAIRKFGISARSGLSDAQQLAQLQGQAPIGVGEGRYQRPALRAGRDVPQGLYDFSTEEELAGAVGQERGVTPSVGEDRAVGATTSAIVPLEARDWEAEGRRIMGDDWTTPRERMGIESGTTSVSAAATETAGGDQGASTRVNIGATAATPTADGLNWDVKMPSTQVSYARPNKAGNAADDIQTLFVRAGFSARDADQMAGRVVAGATQAYNQLSGDEKNFDVLARFIRQGAERIIAHKGFQGSSASDIRNRKDLAIPLIRMS</sequence>
<feature type="region of interest" description="Disordered" evidence="2">
    <location>
        <begin position="607"/>
        <end position="635"/>
    </location>
</feature>
<evidence type="ECO:0000256" key="2">
    <source>
        <dbReference type="SAM" id="MobiDB-lite"/>
    </source>
</evidence>
<feature type="compositionally biased region" description="Low complexity" evidence="2">
    <location>
        <begin position="614"/>
        <end position="629"/>
    </location>
</feature>
<protein>
    <submittedName>
        <fullName evidence="3">Uncharacterized protein</fullName>
    </submittedName>
</protein>
<accession>A0A075HCJ0</accession>
<feature type="coiled-coil region" evidence="1">
    <location>
        <begin position="340"/>
        <end position="402"/>
    </location>
</feature>
<dbReference type="AlphaFoldDB" id="A0A075HCJ0"/>
<reference evidence="3" key="1">
    <citation type="journal article" date="2014" name="Genome Biol. Evol.">
        <title>Pangenome evidence for extensive interdomain horizontal transfer affecting lineage core and shell genes in uncultured planktonic thaumarchaeota and euryarchaeota.</title>
        <authorList>
            <person name="Deschamps P."/>
            <person name="Zivanovic Y."/>
            <person name="Moreira D."/>
            <person name="Rodriguez-Valera F."/>
            <person name="Lopez-Garcia P."/>
        </authorList>
    </citation>
    <scope>NUCLEOTIDE SEQUENCE</scope>
</reference>